<name>A0A4S8F8V5_9BURK</name>
<keyword evidence="3 6" id="KW-0378">Hydrolase</keyword>
<evidence type="ECO:0000256" key="1">
    <source>
        <dbReference type="ARBA" id="ARBA00007749"/>
    </source>
</evidence>
<keyword evidence="2" id="KW-0479">Metal-binding</keyword>
<dbReference type="PANTHER" id="PTHR42978:SF6">
    <property type="entry name" value="QUORUM-QUENCHING LACTONASE YTNP-RELATED"/>
    <property type="match status" value="1"/>
</dbReference>
<feature type="domain" description="Metallo-beta-lactamase" evidence="5">
    <location>
        <begin position="86"/>
        <end position="291"/>
    </location>
</feature>
<dbReference type="AlphaFoldDB" id="A0A4S8F8V5"/>
<comment type="caution">
    <text evidence="6">The sequence shown here is derived from an EMBL/GenBank/DDBJ whole genome shotgun (WGS) entry which is preliminary data.</text>
</comment>
<evidence type="ECO:0000313" key="7">
    <source>
        <dbReference type="Proteomes" id="UP000308917"/>
    </source>
</evidence>
<dbReference type="InterPro" id="IPR051013">
    <property type="entry name" value="MBL_superfamily_lactonases"/>
</dbReference>
<dbReference type="PANTHER" id="PTHR42978">
    <property type="entry name" value="QUORUM-QUENCHING LACTONASE YTNP-RELATED-RELATED"/>
    <property type="match status" value="1"/>
</dbReference>
<dbReference type="InterPro" id="IPR001279">
    <property type="entry name" value="Metallo-B-lactamas"/>
</dbReference>
<evidence type="ECO:0000256" key="4">
    <source>
        <dbReference type="ARBA" id="ARBA00022833"/>
    </source>
</evidence>
<dbReference type="Pfam" id="PF00753">
    <property type="entry name" value="Lactamase_B"/>
    <property type="match status" value="1"/>
</dbReference>
<dbReference type="EMBL" id="STFG01000004">
    <property type="protein sequence ID" value="THU03687.1"/>
    <property type="molecule type" value="Genomic_DNA"/>
</dbReference>
<dbReference type="GO" id="GO:0016787">
    <property type="term" value="F:hydrolase activity"/>
    <property type="evidence" value="ECO:0007669"/>
    <property type="project" value="UniProtKB-KW"/>
</dbReference>
<reference evidence="6 7" key="1">
    <citation type="journal article" date="2015" name="Antonie Van Leeuwenhoek">
        <title>Lampropedia puyangensis sp. nov., isolated from symptomatic bark of Populus ? euramericana canker and emended description of Lampropedia hyalina (Ehrenberg 1832) Lee et al. 2004.</title>
        <authorList>
            <person name="Li Y."/>
            <person name="Wang T."/>
            <person name="Piao C.G."/>
            <person name="Wang L.F."/>
            <person name="Tian G.Z."/>
            <person name="Zhu T.H."/>
            <person name="Guo M.W."/>
        </authorList>
    </citation>
    <scope>NUCLEOTIDE SEQUENCE [LARGE SCALE GENOMIC DNA]</scope>
    <source>
        <strain evidence="6 7">2-bin</strain>
    </source>
</reference>
<dbReference type="InterPro" id="IPR036866">
    <property type="entry name" value="RibonucZ/Hydroxyglut_hydro"/>
</dbReference>
<dbReference type="GO" id="GO:0046872">
    <property type="term" value="F:metal ion binding"/>
    <property type="evidence" value="ECO:0007669"/>
    <property type="project" value="UniProtKB-KW"/>
</dbReference>
<dbReference type="SMART" id="SM00849">
    <property type="entry name" value="Lactamase_B"/>
    <property type="match status" value="1"/>
</dbReference>
<gene>
    <name evidence="6" type="ORF">E9531_05730</name>
</gene>
<evidence type="ECO:0000313" key="6">
    <source>
        <dbReference type="EMBL" id="THU03687.1"/>
    </source>
</evidence>
<keyword evidence="4" id="KW-0862">Zinc</keyword>
<proteinExistence type="inferred from homology"/>
<evidence type="ECO:0000256" key="2">
    <source>
        <dbReference type="ARBA" id="ARBA00022723"/>
    </source>
</evidence>
<protein>
    <submittedName>
        <fullName evidence="6">MBL fold metallo-hydrolase</fullName>
    </submittedName>
</protein>
<sequence>MGATAPTTTTDKETITMTSNAIPARPLDHIRNPEHYRFSLGDFQCLALSDGVLSIPMDGVYADSDPDERERLLALHGMSLTTYTMDINFLLVDTGKELVLIDTGLGESGLFGNTGGRLRQNLAKVGISLDAIDWVLITHAHTDHYFGLIDAKGQPVFPHARIAINRADFDYWTDESQVDAEGHRGLCTRGARAALLPYQDRLEFLNYDQDIVPGIRPILTPGHTVGHTSFLIQSAGKILLNLGDVSHHAVIEPAHPEWSFSYDSDVALAKVTRADVFRDIAAKDYLILGCHFPFPGLGRIVQDGAAYTFIPRPALPLFE</sequence>
<dbReference type="SUPFAM" id="SSF56281">
    <property type="entry name" value="Metallo-hydrolase/oxidoreductase"/>
    <property type="match status" value="1"/>
</dbReference>
<organism evidence="6 7">
    <name type="scientific">Lampropedia puyangensis</name>
    <dbReference type="NCBI Taxonomy" id="1330072"/>
    <lineage>
        <taxon>Bacteria</taxon>
        <taxon>Pseudomonadati</taxon>
        <taxon>Pseudomonadota</taxon>
        <taxon>Betaproteobacteria</taxon>
        <taxon>Burkholderiales</taxon>
        <taxon>Comamonadaceae</taxon>
        <taxon>Lampropedia</taxon>
    </lineage>
</organism>
<accession>A0A4S8F8V5</accession>
<evidence type="ECO:0000256" key="3">
    <source>
        <dbReference type="ARBA" id="ARBA00022801"/>
    </source>
</evidence>
<dbReference type="CDD" id="cd07720">
    <property type="entry name" value="OPHC2-like_MBL-fold"/>
    <property type="match status" value="1"/>
</dbReference>
<dbReference type="Proteomes" id="UP000308917">
    <property type="component" value="Unassembled WGS sequence"/>
</dbReference>
<keyword evidence="7" id="KW-1185">Reference proteome</keyword>
<comment type="similarity">
    <text evidence="1">Belongs to the metallo-beta-lactamase superfamily.</text>
</comment>
<dbReference type="Gene3D" id="3.60.15.10">
    <property type="entry name" value="Ribonuclease Z/Hydroxyacylglutathione hydrolase-like"/>
    <property type="match status" value="1"/>
</dbReference>
<evidence type="ECO:0000259" key="5">
    <source>
        <dbReference type="SMART" id="SM00849"/>
    </source>
</evidence>